<dbReference type="RefSeq" id="YP_001152075.1">
    <property type="nucleotide sequence ID" value="NC_004677.2"/>
</dbReference>
<name>A4QMJ1_PINKO</name>
<keyword evidence="1" id="KW-0150">Chloroplast</keyword>
<evidence type="ECO:0000313" key="1">
    <source>
        <dbReference type="EMBL" id="ABP35321.1"/>
    </source>
</evidence>
<keyword evidence="1" id="KW-0934">Plastid</keyword>
<accession>A4QMJ1</accession>
<sequence length="40" mass="4743">MNLKPPYLPIKMLTHFHTGYIVDMIQCANRRSYDIHITPL</sequence>
<dbReference type="GeneID" id="5048385"/>
<protein>
    <submittedName>
        <fullName evidence="1">ORF40b</fullName>
    </submittedName>
</protein>
<proteinExistence type="predicted"/>
<dbReference type="EMBL" id="AY228468">
    <property type="protein sequence ID" value="ABP35321.1"/>
    <property type="molecule type" value="Genomic_DNA"/>
</dbReference>
<geneLocation type="chloroplast" evidence="1"/>
<organism evidence="1">
    <name type="scientific">Pinus koraiensis</name>
    <name type="common">Korean pine</name>
    <dbReference type="NCBI Taxonomy" id="88728"/>
    <lineage>
        <taxon>Eukaryota</taxon>
        <taxon>Viridiplantae</taxon>
        <taxon>Streptophyta</taxon>
        <taxon>Embryophyta</taxon>
        <taxon>Tracheophyta</taxon>
        <taxon>Spermatophyta</taxon>
        <taxon>Pinopsida</taxon>
        <taxon>Pinidae</taxon>
        <taxon>Conifers I</taxon>
        <taxon>Pinales</taxon>
        <taxon>Pinaceae</taxon>
        <taxon>Pinus</taxon>
        <taxon>Pinus subgen. Strobus</taxon>
    </lineage>
</organism>
<dbReference type="AlphaFoldDB" id="A4QMJ1"/>
<reference evidence="1" key="1">
    <citation type="submission" date="2007-04" db="EMBL/GenBank/DDBJ databases">
        <authorList>
            <person name="Noh E.W."/>
            <person name="Lee J.S."/>
            <person name="Choi Y.I."/>
            <person name="Han M.S."/>
            <person name="Yi Y.S."/>
            <person name="Han S.U."/>
        </authorList>
    </citation>
    <scope>NUCLEOTIDE SEQUENCE</scope>
</reference>